<comment type="catalytic activity">
    <reaction evidence="3">
        <text>L-methionyl-[protein] + [thioredoxin]-disulfide + H2O = L-methionyl-(S)-S-oxide-[protein] + [thioredoxin]-dithiol</text>
        <dbReference type="Rhea" id="RHEA:14217"/>
        <dbReference type="Rhea" id="RHEA-COMP:10698"/>
        <dbReference type="Rhea" id="RHEA-COMP:10700"/>
        <dbReference type="Rhea" id="RHEA-COMP:12313"/>
        <dbReference type="Rhea" id="RHEA-COMP:12315"/>
        <dbReference type="ChEBI" id="CHEBI:15377"/>
        <dbReference type="ChEBI" id="CHEBI:16044"/>
        <dbReference type="ChEBI" id="CHEBI:29950"/>
        <dbReference type="ChEBI" id="CHEBI:44120"/>
        <dbReference type="ChEBI" id="CHEBI:50058"/>
        <dbReference type="EC" id="1.8.4.11"/>
    </reaction>
</comment>
<evidence type="ECO:0000256" key="3">
    <source>
        <dbReference type="ARBA" id="ARBA00047806"/>
    </source>
</evidence>
<evidence type="ECO:0000256" key="4">
    <source>
        <dbReference type="ARBA" id="ARBA00048782"/>
    </source>
</evidence>
<evidence type="ECO:0000256" key="2">
    <source>
        <dbReference type="ARBA" id="ARBA00023002"/>
    </source>
</evidence>
<gene>
    <name evidence="6" type="ORF">METZ01_LOCUS69691</name>
</gene>
<dbReference type="GO" id="GO:0005737">
    <property type="term" value="C:cytoplasm"/>
    <property type="evidence" value="ECO:0007669"/>
    <property type="project" value="TreeGrafter"/>
</dbReference>
<dbReference type="PANTHER" id="PTHR42799">
    <property type="entry name" value="MITOCHONDRIAL PEPTIDE METHIONINE SULFOXIDE REDUCTASE"/>
    <property type="match status" value="1"/>
</dbReference>
<dbReference type="InterPro" id="IPR002569">
    <property type="entry name" value="Met_Sox_Rdtase_MsrA_dom"/>
</dbReference>
<evidence type="ECO:0000256" key="1">
    <source>
        <dbReference type="ARBA" id="ARBA00012502"/>
    </source>
</evidence>
<dbReference type="HAMAP" id="MF_01401">
    <property type="entry name" value="MsrA"/>
    <property type="match status" value="1"/>
</dbReference>
<evidence type="ECO:0000259" key="5">
    <source>
        <dbReference type="Pfam" id="PF01625"/>
    </source>
</evidence>
<accession>A0A381TPU2</accession>
<evidence type="ECO:0000313" key="6">
    <source>
        <dbReference type="EMBL" id="SVA16837.1"/>
    </source>
</evidence>
<proteinExistence type="inferred from homology"/>
<reference evidence="6" key="1">
    <citation type="submission" date="2018-05" db="EMBL/GenBank/DDBJ databases">
        <authorList>
            <person name="Lanie J.A."/>
            <person name="Ng W.-L."/>
            <person name="Kazmierczak K.M."/>
            <person name="Andrzejewski T.M."/>
            <person name="Davidsen T.M."/>
            <person name="Wayne K.J."/>
            <person name="Tettelin H."/>
            <person name="Glass J.I."/>
            <person name="Rusch D."/>
            <person name="Podicherti R."/>
            <person name="Tsui H.-C.T."/>
            <person name="Winkler M.E."/>
        </authorList>
    </citation>
    <scope>NUCLEOTIDE SEQUENCE</scope>
</reference>
<sequence>MIHTIYNKKINYEINDSTKSIILGAGCFWGVEKKFWVLPGVTMTSVGYAGGETKDPSYELVCGGNTGHAEVMKLEYKPKDISLIKILKVFWECHDPTQGMRQGNDIGSQYRSVCYCENNEDLIIADTSLEKYQKVLLDAGLGKITTEIKIHHEYFLAEEYHQQYLDKNPNGYCGIGGTGYSFPNL</sequence>
<dbReference type="EMBL" id="UINC01004785">
    <property type="protein sequence ID" value="SVA16837.1"/>
    <property type="molecule type" value="Genomic_DNA"/>
</dbReference>
<dbReference type="SUPFAM" id="SSF55068">
    <property type="entry name" value="Peptide methionine sulfoxide reductase"/>
    <property type="match status" value="1"/>
</dbReference>
<dbReference type="Pfam" id="PF01625">
    <property type="entry name" value="PMSR"/>
    <property type="match status" value="1"/>
</dbReference>
<comment type="catalytic activity">
    <reaction evidence="4">
        <text>[thioredoxin]-disulfide + L-methionine + H2O = L-methionine (S)-S-oxide + [thioredoxin]-dithiol</text>
        <dbReference type="Rhea" id="RHEA:19993"/>
        <dbReference type="Rhea" id="RHEA-COMP:10698"/>
        <dbReference type="Rhea" id="RHEA-COMP:10700"/>
        <dbReference type="ChEBI" id="CHEBI:15377"/>
        <dbReference type="ChEBI" id="CHEBI:29950"/>
        <dbReference type="ChEBI" id="CHEBI:50058"/>
        <dbReference type="ChEBI" id="CHEBI:57844"/>
        <dbReference type="ChEBI" id="CHEBI:58772"/>
        <dbReference type="EC" id="1.8.4.11"/>
    </reaction>
</comment>
<dbReference type="PANTHER" id="PTHR42799:SF2">
    <property type="entry name" value="MITOCHONDRIAL PEPTIDE METHIONINE SULFOXIDE REDUCTASE"/>
    <property type="match status" value="1"/>
</dbReference>
<dbReference type="AlphaFoldDB" id="A0A381TPU2"/>
<dbReference type="GO" id="GO:0008113">
    <property type="term" value="F:peptide-methionine (S)-S-oxide reductase activity"/>
    <property type="evidence" value="ECO:0007669"/>
    <property type="project" value="UniProtKB-EC"/>
</dbReference>
<dbReference type="InterPro" id="IPR050162">
    <property type="entry name" value="MsrA_MetSO_reductase"/>
</dbReference>
<protein>
    <recommendedName>
        <fullName evidence="1">peptide-methionine (S)-S-oxide reductase</fullName>
        <ecNumber evidence="1">1.8.4.11</ecNumber>
    </recommendedName>
</protein>
<dbReference type="Gene3D" id="3.30.1060.10">
    <property type="entry name" value="Peptide methionine sulphoxide reductase MsrA"/>
    <property type="match status" value="1"/>
</dbReference>
<name>A0A381TPU2_9ZZZZ</name>
<keyword evidence="2" id="KW-0560">Oxidoreductase</keyword>
<feature type="domain" description="Peptide methionine sulphoxide reductase MsrA" evidence="5">
    <location>
        <begin position="21"/>
        <end position="173"/>
    </location>
</feature>
<dbReference type="InterPro" id="IPR036509">
    <property type="entry name" value="Met_Sox_Rdtase_MsrA_sf"/>
</dbReference>
<dbReference type="NCBIfam" id="TIGR00401">
    <property type="entry name" value="msrA"/>
    <property type="match status" value="1"/>
</dbReference>
<dbReference type="EC" id="1.8.4.11" evidence="1"/>
<organism evidence="6">
    <name type="scientific">marine metagenome</name>
    <dbReference type="NCBI Taxonomy" id="408172"/>
    <lineage>
        <taxon>unclassified sequences</taxon>
        <taxon>metagenomes</taxon>
        <taxon>ecological metagenomes</taxon>
    </lineage>
</organism>
<dbReference type="GO" id="GO:0034599">
    <property type="term" value="P:cellular response to oxidative stress"/>
    <property type="evidence" value="ECO:0007669"/>
    <property type="project" value="TreeGrafter"/>
</dbReference>